<dbReference type="InterPro" id="IPR011993">
    <property type="entry name" value="PH-like_dom_sf"/>
</dbReference>
<evidence type="ECO:0000256" key="2">
    <source>
        <dbReference type="SAM" id="MobiDB-lite"/>
    </source>
</evidence>
<dbReference type="PROSITE" id="PS50010">
    <property type="entry name" value="DH_2"/>
    <property type="match status" value="1"/>
</dbReference>
<feature type="region of interest" description="Disordered" evidence="2">
    <location>
        <begin position="143"/>
        <end position="200"/>
    </location>
</feature>
<dbReference type="GO" id="GO:0035556">
    <property type="term" value="P:intracellular signal transduction"/>
    <property type="evidence" value="ECO:0007669"/>
    <property type="project" value="InterPro"/>
</dbReference>
<name>A0A915HXP1_ROMCU</name>
<accession>A0A915HXP1</accession>
<feature type="region of interest" description="Disordered" evidence="2">
    <location>
        <begin position="594"/>
        <end position="636"/>
    </location>
</feature>
<dbReference type="Pfam" id="PF22697">
    <property type="entry name" value="SOS1_NGEF_PH"/>
    <property type="match status" value="1"/>
</dbReference>
<dbReference type="Proteomes" id="UP000887565">
    <property type="component" value="Unplaced"/>
</dbReference>
<dbReference type="PANTHER" id="PTHR45845:SF3">
    <property type="entry name" value="PURATROPHIN-1-LIKE, ISOFORM A"/>
    <property type="match status" value="1"/>
</dbReference>
<evidence type="ECO:0000313" key="5">
    <source>
        <dbReference type="Proteomes" id="UP000887565"/>
    </source>
</evidence>
<feature type="compositionally biased region" description="Low complexity" evidence="2">
    <location>
        <begin position="143"/>
        <end position="167"/>
    </location>
</feature>
<dbReference type="InterPro" id="IPR000219">
    <property type="entry name" value="DH_dom"/>
</dbReference>
<feature type="compositionally biased region" description="Pro residues" evidence="2">
    <location>
        <begin position="168"/>
        <end position="178"/>
    </location>
</feature>
<keyword evidence="5" id="KW-1185">Reference proteome</keyword>
<dbReference type="SMART" id="SM00233">
    <property type="entry name" value="PH"/>
    <property type="match status" value="1"/>
</dbReference>
<feature type="compositionally biased region" description="Polar residues" evidence="2">
    <location>
        <begin position="88"/>
        <end position="99"/>
    </location>
</feature>
<dbReference type="PROSITE" id="PS00741">
    <property type="entry name" value="DH_1"/>
    <property type="match status" value="1"/>
</dbReference>
<keyword evidence="1" id="KW-0344">Guanine-nucleotide releasing factor</keyword>
<dbReference type="SMART" id="SM00325">
    <property type="entry name" value="RhoGEF"/>
    <property type="match status" value="1"/>
</dbReference>
<dbReference type="Gene3D" id="2.30.29.30">
    <property type="entry name" value="Pleckstrin-homology domain (PH domain)/Phosphotyrosine-binding domain (PTB)"/>
    <property type="match status" value="1"/>
</dbReference>
<dbReference type="AlphaFoldDB" id="A0A915HXP1"/>
<sequence>MIKQRFDLIEKLNNFPVAKCIDDKFEQSTDNQDFIQNETSFADSADRACQISEYLDPTSRAVSSSSSYINRLNNLMSSSFVDRRSRNDQTTVKLPTSPNAKARQRHVSLETLGSIEDGKFHRSDSLSSKESFQKCLALKNVESTSAARSSQESSAKLEDSSFSSLSSSPPPFPAPEPPVGIGCSQTFTEDLRPETPPADASPALRMQYNVVNELLQTEKAYVRSLQYVVQNYIPEMQRPDLPQHLTGKRSIIFGNLEKLYEFHVNEFFPDLIRYCLKSTENLGAQVARCFLRHKSKFHLYALYSKNKPKSDALMVEYGSAVFKHKQIFLNDKMDLSSYLLKPVQRIGKYTLMMQNLLKATPSADQEQIDTLKQVEEMLIFQLRHGNDLLAMDSIQNCDISLKEQGQLLRQDEFIVYEGRSGKKCIRRIFLFQNLVLFTKPRRQRRSNSHHSSLHCSDVYEYKYSIMMTDVGLTERVSNDSELKFEIWFRRRTSDAIFLILSPSGAVKKAWVDDLSHLLWQQAFKNREDRLTEMSSMGIGTKLCRDLTHSEDRIQDRAVDSGLLTKSSRSKTVLSNTFDVNSKFNLTSSKRPQSLISVDSSNSSSNSSAMTNNGHNSTSLFSTTTPMSSARLSNKEV</sequence>
<evidence type="ECO:0000313" key="6">
    <source>
        <dbReference type="WBParaSite" id="nRc.2.0.1.t06337-RA"/>
    </source>
</evidence>
<dbReference type="Pfam" id="PF00621">
    <property type="entry name" value="RhoGEF"/>
    <property type="match status" value="1"/>
</dbReference>
<dbReference type="OMA" id="CETTSTD"/>
<dbReference type="GO" id="GO:0005085">
    <property type="term" value="F:guanyl-nucleotide exchange factor activity"/>
    <property type="evidence" value="ECO:0007669"/>
    <property type="project" value="UniProtKB-KW"/>
</dbReference>
<protein>
    <submittedName>
        <fullName evidence="6">Puratrophin-1</fullName>
    </submittedName>
</protein>
<evidence type="ECO:0000259" key="3">
    <source>
        <dbReference type="PROSITE" id="PS50003"/>
    </source>
</evidence>
<dbReference type="InterPro" id="IPR001849">
    <property type="entry name" value="PH_domain"/>
</dbReference>
<feature type="compositionally biased region" description="Polar residues" evidence="2">
    <location>
        <begin position="608"/>
        <end position="636"/>
    </location>
</feature>
<dbReference type="PROSITE" id="PS50003">
    <property type="entry name" value="PH_DOMAIN"/>
    <property type="match status" value="1"/>
</dbReference>
<evidence type="ECO:0000256" key="1">
    <source>
        <dbReference type="ARBA" id="ARBA00022658"/>
    </source>
</evidence>
<dbReference type="InterPro" id="IPR052231">
    <property type="entry name" value="Rho_GEF_signaling-related"/>
</dbReference>
<feature type="region of interest" description="Disordered" evidence="2">
    <location>
        <begin position="82"/>
        <end position="105"/>
    </location>
</feature>
<dbReference type="InterPro" id="IPR055251">
    <property type="entry name" value="SOS1_NGEF_PH"/>
</dbReference>
<dbReference type="WBParaSite" id="nRc.2.0.1.t06337-RA">
    <property type="protein sequence ID" value="nRc.2.0.1.t06337-RA"/>
    <property type="gene ID" value="nRc.2.0.1.g06337"/>
</dbReference>
<proteinExistence type="predicted"/>
<dbReference type="Gene3D" id="1.20.900.10">
    <property type="entry name" value="Dbl homology (DH) domain"/>
    <property type="match status" value="1"/>
</dbReference>
<dbReference type="SUPFAM" id="SSF48065">
    <property type="entry name" value="DBL homology domain (DH-domain)"/>
    <property type="match status" value="1"/>
</dbReference>
<feature type="domain" description="PH" evidence="3">
    <location>
        <begin position="400"/>
        <end position="519"/>
    </location>
</feature>
<dbReference type="SUPFAM" id="SSF50729">
    <property type="entry name" value="PH domain-like"/>
    <property type="match status" value="1"/>
</dbReference>
<organism evidence="5 6">
    <name type="scientific">Romanomermis culicivorax</name>
    <name type="common">Nematode worm</name>
    <dbReference type="NCBI Taxonomy" id="13658"/>
    <lineage>
        <taxon>Eukaryota</taxon>
        <taxon>Metazoa</taxon>
        <taxon>Ecdysozoa</taxon>
        <taxon>Nematoda</taxon>
        <taxon>Enoplea</taxon>
        <taxon>Dorylaimia</taxon>
        <taxon>Mermithida</taxon>
        <taxon>Mermithoidea</taxon>
        <taxon>Mermithidae</taxon>
        <taxon>Romanomermis</taxon>
    </lineage>
</organism>
<dbReference type="PANTHER" id="PTHR45845">
    <property type="entry name" value="RHO GUANINE NUCLEOTIDE EXCHANGE FACTOR-RELATED"/>
    <property type="match status" value="1"/>
</dbReference>
<dbReference type="CDD" id="cd00160">
    <property type="entry name" value="RhoGEF"/>
    <property type="match status" value="1"/>
</dbReference>
<dbReference type="InterPro" id="IPR035899">
    <property type="entry name" value="DBL_dom_sf"/>
</dbReference>
<dbReference type="InterPro" id="IPR001331">
    <property type="entry name" value="GDS_CDC24_CS"/>
</dbReference>
<feature type="domain" description="DH" evidence="4">
    <location>
        <begin position="206"/>
        <end position="388"/>
    </location>
</feature>
<reference evidence="6" key="1">
    <citation type="submission" date="2022-11" db="UniProtKB">
        <authorList>
            <consortium name="WormBaseParasite"/>
        </authorList>
    </citation>
    <scope>IDENTIFICATION</scope>
</reference>
<evidence type="ECO:0000259" key="4">
    <source>
        <dbReference type="PROSITE" id="PS50010"/>
    </source>
</evidence>